<dbReference type="InterPro" id="IPR025634">
    <property type="entry name" value="DUF4292"/>
</dbReference>
<sequence>MKKNILNKALAAVIVFSLFISCKAKKQLVQVNRQAVADSAVKTNDNPKTDNSKTEKITAIQNQQINFNTFSGKARTHLEIDGKGYDVTMNIRIQKNKQIWVSITAIAGIEVARAVITPDSIKIINKLQSIYLKKPFSYVYQYTGRQMNYKMVEAIVIGNAISEFITPDATMATSGNNTVFSGILNGLAYQTTFDTDLKVSNLKLTNQQAAQNLDVNNSSFIRADDRILPTVIGINSVSGENSIKADLHYIKTAFDQALDAPFNEPKGYTLIN</sequence>
<dbReference type="RefSeq" id="WP_157562746.1">
    <property type="nucleotide sequence ID" value="NZ_WPIK01000001.1"/>
</dbReference>
<feature type="signal peptide" evidence="1">
    <location>
        <begin position="1"/>
        <end position="26"/>
    </location>
</feature>
<keyword evidence="3" id="KW-1185">Reference proteome</keyword>
<organism evidence="2 3">
    <name type="scientific">Mucilaginibacter arboris</name>
    <dbReference type="NCBI Taxonomy" id="2682090"/>
    <lineage>
        <taxon>Bacteria</taxon>
        <taxon>Pseudomonadati</taxon>
        <taxon>Bacteroidota</taxon>
        <taxon>Sphingobacteriia</taxon>
        <taxon>Sphingobacteriales</taxon>
        <taxon>Sphingobacteriaceae</taxon>
        <taxon>Mucilaginibacter</taxon>
    </lineage>
</organism>
<dbReference type="EMBL" id="WPIK01000001">
    <property type="protein sequence ID" value="MVN19970.1"/>
    <property type="molecule type" value="Genomic_DNA"/>
</dbReference>
<keyword evidence="1" id="KW-0732">Signal</keyword>
<dbReference type="PROSITE" id="PS51257">
    <property type="entry name" value="PROKAR_LIPOPROTEIN"/>
    <property type="match status" value="1"/>
</dbReference>
<accession>A0A7K1SS96</accession>
<proteinExistence type="predicted"/>
<dbReference type="Gene3D" id="2.50.20.10">
    <property type="entry name" value="Lipoprotein localisation LolA/LolB/LppX"/>
    <property type="match status" value="1"/>
</dbReference>
<evidence type="ECO:0000313" key="3">
    <source>
        <dbReference type="Proteomes" id="UP000462014"/>
    </source>
</evidence>
<gene>
    <name evidence="2" type="ORF">GO621_00290</name>
</gene>
<dbReference type="Pfam" id="PF14125">
    <property type="entry name" value="DUF4292"/>
    <property type="match status" value="1"/>
</dbReference>
<dbReference type="Proteomes" id="UP000462014">
    <property type="component" value="Unassembled WGS sequence"/>
</dbReference>
<name>A0A7K1SS96_9SPHI</name>
<comment type="caution">
    <text evidence="2">The sequence shown here is derived from an EMBL/GenBank/DDBJ whole genome shotgun (WGS) entry which is preliminary data.</text>
</comment>
<reference evidence="2 3" key="1">
    <citation type="submission" date="2019-12" db="EMBL/GenBank/DDBJ databases">
        <title>Mucilaginibacter sp. HMF7410 genome sequencing and assembly.</title>
        <authorList>
            <person name="Kang H."/>
            <person name="Cha I."/>
            <person name="Kim H."/>
            <person name="Joh K."/>
        </authorList>
    </citation>
    <scope>NUCLEOTIDE SEQUENCE [LARGE SCALE GENOMIC DNA]</scope>
    <source>
        <strain evidence="2 3">HMF7410</strain>
    </source>
</reference>
<protein>
    <submittedName>
        <fullName evidence="2">DUF4292 domain-containing protein</fullName>
    </submittedName>
</protein>
<evidence type="ECO:0000256" key="1">
    <source>
        <dbReference type="SAM" id="SignalP"/>
    </source>
</evidence>
<feature type="chain" id="PRO_5029634162" evidence="1">
    <location>
        <begin position="27"/>
        <end position="272"/>
    </location>
</feature>
<dbReference type="AlphaFoldDB" id="A0A7K1SS96"/>
<evidence type="ECO:0000313" key="2">
    <source>
        <dbReference type="EMBL" id="MVN19970.1"/>
    </source>
</evidence>